<evidence type="ECO:0000256" key="3">
    <source>
        <dbReference type="ARBA" id="ARBA00023125"/>
    </source>
</evidence>
<feature type="domain" description="TF-B3" evidence="6">
    <location>
        <begin position="81"/>
        <end position="134"/>
    </location>
</feature>
<evidence type="ECO:0000313" key="8">
    <source>
        <dbReference type="Proteomes" id="UP001604336"/>
    </source>
</evidence>
<proteinExistence type="predicted"/>
<dbReference type="GO" id="GO:0005634">
    <property type="term" value="C:nucleus"/>
    <property type="evidence" value="ECO:0007669"/>
    <property type="project" value="UniProtKB-SubCell"/>
</dbReference>
<sequence>MDISSPAPEDVDRTPKPEPVLSRFAMTDLDEEGITPLRGGTFYDLKLSKSHIQPTYHMSFPPTLDSALPSVTVPAIIRCFGKTWEVKFCGERRPKCLDSSWRKFVDDNNLVTGDFLLFELLESTSIKVMFEVQILRCAIPPELQELRNKRKTEKMDSSVTVIYSRTLTATATTDLDKEEITPLIGRPFYDLVLSKSHIHPVYDMSFPPALDSLLPSTTVPSILRCFGKTWEVKFCGKSRPKGFDSSWRKFVDDNNLVAGDALVFELLESTSVKVMFKIQILRCTIPPKLQELINKRKAEFELQELKNKRKAKSEIIIIDDDE</sequence>
<dbReference type="SMART" id="SM01019">
    <property type="entry name" value="B3"/>
    <property type="match status" value="2"/>
</dbReference>
<evidence type="ECO:0000256" key="4">
    <source>
        <dbReference type="ARBA" id="ARBA00023163"/>
    </source>
</evidence>
<dbReference type="PROSITE" id="PS50863">
    <property type="entry name" value="B3"/>
    <property type="match status" value="2"/>
</dbReference>
<reference evidence="8" key="1">
    <citation type="submission" date="2024-07" db="EMBL/GenBank/DDBJ databases">
        <title>Two chromosome-level genome assemblies of Korean endemic species Abeliophyllum distichum and Forsythia ovata (Oleaceae).</title>
        <authorList>
            <person name="Jang H."/>
        </authorList>
    </citation>
    <scope>NUCLEOTIDE SEQUENCE [LARGE SCALE GENOMIC DNA]</scope>
</reference>
<protein>
    <submittedName>
        <fullName evidence="7">TF-B3 domain-containing protein</fullName>
    </submittedName>
</protein>
<evidence type="ECO:0000259" key="6">
    <source>
        <dbReference type="PROSITE" id="PS50863"/>
    </source>
</evidence>
<dbReference type="Proteomes" id="UP001604336">
    <property type="component" value="Unassembled WGS sequence"/>
</dbReference>
<dbReference type="InterPro" id="IPR015300">
    <property type="entry name" value="DNA-bd_pseudobarrel_sf"/>
</dbReference>
<dbReference type="SUPFAM" id="SSF101936">
    <property type="entry name" value="DNA-binding pseudobarrel domain"/>
    <property type="match status" value="2"/>
</dbReference>
<dbReference type="PANTHER" id="PTHR31391:SF64">
    <property type="entry name" value="B3 DOMAIN-CONTAINING PROTEIN OS06G0112300"/>
    <property type="match status" value="1"/>
</dbReference>
<dbReference type="Pfam" id="PF02362">
    <property type="entry name" value="B3"/>
    <property type="match status" value="2"/>
</dbReference>
<evidence type="ECO:0000256" key="2">
    <source>
        <dbReference type="ARBA" id="ARBA00023015"/>
    </source>
</evidence>
<evidence type="ECO:0000313" key="7">
    <source>
        <dbReference type="EMBL" id="KAL2461323.1"/>
    </source>
</evidence>
<dbReference type="AlphaFoldDB" id="A0ABD1PBQ6"/>
<dbReference type="InterPro" id="IPR044837">
    <property type="entry name" value="REM16-like"/>
</dbReference>
<dbReference type="Gene3D" id="2.40.330.10">
    <property type="entry name" value="DNA-binding pseudobarrel domain"/>
    <property type="match status" value="2"/>
</dbReference>
<keyword evidence="8" id="KW-1185">Reference proteome</keyword>
<accession>A0ABD1PBQ6</accession>
<keyword evidence="4" id="KW-0804">Transcription</keyword>
<feature type="domain" description="TF-B3" evidence="6">
    <location>
        <begin position="227"/>
        <end position="284"/>
    </location>
</feature>
<evidence type="ECO:0000256" key="1">
    <source>
        <dbReference type="ARBA" id="ARBA00004123"/>
    </source>
</evidence>
<dbReference type="InterPro" id="IPR003340">
    <property type="entry name" value="B3_DNA-bd"/>
</dbReference>
<keyword evidence="3" id="KW-0238">DNA-binding</keyword>
<name>A0ABD1PBQ6_9LAMI</name>
<keyword evidence="2" id="KW-0805">Transcription regulation</keyword>
<comment type="caution">
    <text evidence="7">The sequence shown here is derived from an EMBL/GenBank/DDBJ whole genome shotgun (WGS) entry which is preliminary data.</text>
</comment>
<dbReference type="CDD" id="cd10017">
    <property type="entry name" value="B3_DNA"/>
    <property type="match status" value="2"/>
</dbReference>
<dbReference type="GO" id="GO:0003677">
    <property type="term" value="F:DNA binding"/>
    <property type="evidence" value="ECO:0007669"/>
    <property type="project" value="UniProtKB-KW"/>
</dbReference>
<dbReference type="EMBL" id="JBFOLK010000014">
    <property type="protein sequence ID" value="KAL2461323.1"/>
    <property type="molecule type" value="Genomic_DNA"/>
</dbReference>
<dbReference type="PANTHER" id="PTHR31391">
    <property type="entry name" value="B3 DOMAIN-CONTAINING PROTEIN OS11G0197600-RELATED"/>
    <property type="match status" value="1"/>
</dbReference>
<gene>
    <name evidence="7" type="ORF">Adt_44743</name>
</gene>
<keyword evidence="5" id="KW-0539">Nucleus</keyword>
<organism evidence="7 8">
    <name type="scientific">Abeliophyllum distichum</name>
    <dbReference type="NCBI Taxonomy" id="126358"/>
    <lineage>
        <taxon>Eukaryota</taxon>
        <taxon>Viridiplantae</taxon>
        <taxon>Streptophyta</taxon>
        <taxon>Embryophyta</taxon>
        <taxon>Tracheophyta</taxon>
        <taxon>Spermatophyta</taxon>
        <taxon>Magnoliopsida</taxon>
        <taxon>eudicotyledons</taxon>
        <taxon>Gunneridae</taxon>
        <taxon>Pentapetalae</taxon>
        <taxon>asterids</taxon>
        <taxon>lamiids</taxon>
        <taxon>Lamiales</taxon>
        <taxon>Oleaceae</taxon>
        <taxon>Forsythieae</taxon>
        <taxon>Abeliophyllum</taxon>
    </lineage>
</organism>
<evidence type="ECO:0000256" key="5">
    <source>
        <dbReference type="ARBA" id="ARBA00023242"/>
    </source>
</evidence>
<comment type="subcellular location">
    <subcellularLocation>
        <location evidence="1">Nucleus</location>
    </subcellularLocation>
</comment>